<evidence type="ECO:0000313" key="1">
    <source>
        <dbReference type="EMBL" id="MBD2565425.1"/>
    </source>
</evidence>
<dbReference type="RefSeq" id="WP_190900888.1">
    <property type="nucleotide sequence ID" value="NZ_JACJTE010000084.1"/>
</dbReference>
<gene>
    <name evidence="1" type="ORF">H6G95_33615</name>
</gene>
<name>A0ABR8F6I3_NOSLI</name>
<dbReference type="Proteomes" id="UP000604661">
    <property type="component" value="Unassembled WGS sequence"/>
</dbReference>
<sequence>MMNYLDTIIAKSVNAFGDRFCEEILPPLSIKELFVSFKELVSRHSIF</sequence>
<comment type="caution">
    <text evidence="1">The sequence shown here is derived from an EMBL/GenBank/DDBJ whole genome shotgun (WGS) entry which is preliminary data.</text>
</comment>
<proteinExistence type="predicted"/>
<protein>
    <submittedName>
        <fullName evidence="1">Uncharacterized protein</fullName>
    </submittedName>
</protein>
<dbReference type="EMBL" id="JACJTE010000084">
    <property type="protein sequence ID" value="MBD2565425.1"/>
    <property type="molecule type" value="Genomic_DNA"/>
</dbReference>
<accession>A0ABR8F6I3</accession>
<keyword evidence="2" id="KW-1185">Reference proteome</keyword>
<reference evidence="1 2" key="1">
    <citation type="journal article" date="2020" name="ISME J.">
        <title>Comparative genomics reveals insights into cyanobacterial evolution and habitat adaptation.</title>
        <authorList>
            <person name="Chen M.Y."/>
            <person name="Teng W.K."/>
            <person name="Zhao L."/>
            <person name="Hu C.X."/>
            <person name="Zhou Y.K."/>
            <person name="Han B.P."/>
            <person name="Song L.R."/>
            <person name="Shu W.S."/>
        </authorList>
    </citation>
    <scope>NUCLEOTIDE SEQUENCE [LARGE SCALE GENOMIC DNA]</scope>
    <source>
        <strain evidence="1 2">FACHB-391</strain>
    </source>
</reference>
<evidence type="ECO:0000313" key="2">
    <source>
        <dbReference type="Proteomes" id="UP000604661"/>
    </source>
</evidence>
<organism evidence="1 2">
    <name type="scientific">Nostoc linckia FACHB-391</name>
    <dbReference type="NCBI Taxonomy" id="2692906"/>
    <lineage>
        <taxon>Bacteria</taxon>
        <taxon>Bacillati</taxon>
        <taxon>Cyanobacteriota</taxon>
        <taxon>Cyanophyceae</taxon>
        <taxon>Nostocales</taxon>
        <taxon>Nostocaceae</taxon>
        <taxon>Nostoc</taxon>
    </lineage>
</organism>